<gene>
    <name evidence="2" type="ordered locus">M1627_1124</name>
</gene>
<name>C3N4U0_SACI3</name>
<protein>
    <recommendedName>
        <fullName evidence="4">Thermopsin</fullName>
    </recommendedName>
</protein>
<keyword evidence="1" id="KW-0812">Transmembrane</keyword>
<keyword evidence="1" id="KW-0472">Membrane</keyword>
<organism evidence="2 3">
    <name type="scientific">Saccharolobus islandicus (strain M.16.27)</name>
    <name type="common">Sulfolobus islandicus</name>
    <dbReference type="NCBI Taxonomy" id="427318"/>
    <lineage>
        <taxon>Archaea</taxon>
        <taxon>Thermoproteota</taxon>
        <taxon>Thermoprotei</taxon>
        <taxon>Sulfolobales</taxon>
        <taxon>Sulfolobaceae</taxon>
        <taxon>Saccharolobus</taxon>
    </lineage>
</organism>
<accession>C3N4U0</accession>
<dbReference type="KEGG" id="sim:M1627_1124"/>
<evidence type="ECO:0008006" key="4">
    <source>
        <dbReference type="Google" id="ProtNLM"/>
    </source>
</evidence>
<dbReference type="AlphaFoldDB" id="C3N4U0"/>
<proteinExistence type="predicted"/>
<evidence type="ECO:0000256" key="1">
    <source>
        <dbReference type="SAM" id="Phobius"/>
    </source>
</evidence>
<feature type="transmembrane region" description="Helical" evidence="1">
    <location>
        <begin position="595"/>
        <end position="616"/>
    </location>
</feature>
<reference evidence="2 3" key="1">
    <citation type="journal article" date="2009" name="Proc. Natl. Acad. Sci. U.S.A.">
        <title>Biogeography of the Sulfolobus islandicus pan-genome.</title>
        <authorList>
            <person name="Reno M.L."/>
            <person name="Held N.L."/>
            <person name="Fields C.J."/>
            <person name="Burke P.V."/>
            <person name="Whitaker R.J."/>
        </authorList>
    </citation>
    <scope>NUCLEOTIDE SEQUENCE [LARGE SCALE GENOMIC DNA]</scope>
    <source>
        <strain evidence="2 3">M.16.27</strain>
    </source>
</reference>
<dbReference type="EMBL" id="CP001401">
    <property type="protein sequence ID" value="ACP55015.1"/>
    <property type="molecule type" value="Genomic_DNA"/>
</dbReference>
<dbReference type="Proteomes" id="UP000002307">
    <property type="component" value="Chromosome"/>
</dbReference>
<sequence length="618" mass="67086">MDIAKSFFKAPLWIILSDMEMEAKHILSLIGLIPLVALITGAVYSSGGITFYSPSYNGETYYVGQSITIDAIVPQQFATDGATINFFFPNSSLAATIPVQINGSGGIYVRNAYTFPNVQGTWQITIEVAGGVAVGSINVNVIQRTPLVTVHLGYSVIGQAIPQTPNITLTFPNGSTTTVPLQGTINVPSGTLYQVESAITEGNIRWATNYVSTGTITPTTTSITPTYYQQYLVTFNYTVQGGNGYTPPTVYYHSLGTNETAEAPATVWVDVNSAYTYSPQLQSSVQGERWITTNYTGIVKAPGEINVYYINQYLVTLQSQVSVYAIVNGVNETLNSTNWFTQGTTIKLENITHYVSSTERYMIANFSPSALITVNQPTTITVNTIIQYLINVNSPVQLRAFINGENESLTSGWYNQGTTIKIENLTYYMGSGERLIIGKVLPAPQLTVNASYTITATTITQYFVNVSSPIPVQVLINGSKATLNSSWINSGTTIQVLNYTYNVSPQERIIIVGISPSQSFTVKSPVNLKLLTTTQYLVTINGVSKFYNSGSKIILNASVPFYETAMFKGTYNVSPGSAITVNQPIAETLVVSPNYLILGVIAAVIIIVIAVVVILLRR</sequence>
<evidence type="ECO:0000313" key="3">
    <source>
        <dbReference type="Proteomes" id="UP000002307"/>
    </source>
</evidence>
<dbReference type="HOGENOM" id="CLU_443224_0_0_2"/>
<evidence type="ECO:0000313" key="2">
    <source>
        <dbReference type="EMBL" id="ACP55015.1"/>
    </source>
</evidence>
<feature type="transmembrane region" description="Helical" evidence="1">
    <location>
        <begin position="26"/>
        <end position="44"/>
    </location>
</feature>
<keyword evidence="1" id="KW-1133">Transmembrane helix</keyword>